<dbReference type="Proteomes" id="UP000095287">
    <property type="component" value="Unplaced"/>
</dbReference>
<sequence length="77" mass="9093">MASVVLLLCILIFLPIEASPLFFFFKKMEQDQYYNHWKSAQKSAKFLKCYLTQQSPFHGQRRFLGRRLLMINADDGC</sequence>
<keyword evidence="1" id="KW-0732">Signal</keyword>
<name>A0A1I7YJ24_9BILA</name>
<dbReference type="WBParaSite" id="L893_g16881.t1">
    <property type="protein sequence ID" value="L893_g16881.t1"/>
    <property type="gene ID" value="L893_g16881"/>
</dbReference>
<evidence type="ECO:0000313" key="3">
    <source>
        <dbReference type="WBParaSite" id="L893_g16881.t1"/>
    </source>
</evidence>
<accession>A0A1I7YJ24</accession>
<proteinExistence type="predicted"/>
<dbReference type="AlphaFoldDB" id="A0A1I7YJ24"/>
<protein>
    <submittedName>
        <fullName evidence="3">Secreted protein</fullName>
    </submittedName>
</protein>
<reference evidence="3" key="1">
    <citation type="submission" date="2016-11" db="UniProtKB">
        <authorList>
            <consortium name="WormBaseParasite"/>
        </authorList>
    </citation>
    <scope>IDENTIFICATION</scope>
</reference>
<keyword evidence="2" id="KW-1185">Reference proteome</keyword>
<feature type="chain" id="PRO_5009312210" evidence="1">
    <location>
        <begin position="19"/>
        <end position="77"/>
    </location>
</feature>
<evidence type="ECO:0000313" key="2">
    <source>
        <dbReference type="Proteomes" id="UP000095287"/>
    </source>
</evidence>
<organism evidence="2 3">
    <name type="scientific">Steinernema glaseri</name>
    <dbReference type="NCBI Taxonomy" id="37863"/>
    <lineage>
        <taxon>Eukaryota</taxon>
        <taxon>Metazoa</taxon>
        <taxon>Ecdysozoa</taxon>
        <taxon>Nematoda</taxon>
        <taxon>Chromadorea</taxon>
        <taxon>Rhabditida</taxon>
        <taxon>Tylenchina</taxon>
        <taxon>Panagrolaimomorpha</taxon>
        <taxon>Strongyloidoidea</taxon>
        <taxon>Steinernematidae</taxon>
        <taxon>Steinernema</taxon>
    </lineage>
</organism>
<feature type="signal peptide" evidence="1">
    <location>
        <begin position="1"/>
        <end position="18"/>
    </location>
</feature>
<evidence type="ECO:0000256" key="1">
    <source>
        <dbReference type="SAM" id="SignalP"/>
    </source>
</evidence>